<reference evidence="2" key="1">
    <citation type="submission" date="2014-05" db="EMBL/GenBank/DDBJ databases">
        <authorList>
            <person name="Chronopoulou M."/>
        </authorList>
    </citation>
    <scope>NUCLEOTIDE SEQUENCE</scope>
    <source>
        <tissue evidence="2">Whole organism</tissue>
    </source>
</reference>
<organism evidence="2">
    <name type="scientific">Lepeophtheirus salmonis</name>
    <name type="common">Salmon louse</name>
    <name type="synonym">Caligus salmonis</name>
    <dbReference type="NCBI Taxonomy" id="72036"/>
    <lineage>
        <taxon>Eukaryota</taxon>
        <taxon>Metazoa</taxon>
        <taxon>Ecdysozoa</taxon>
        <taxon>Arthropoda</taxon>
        <taxon>Crustacea</taxon>
        <taxon>Multicrustacea</taxon>
        <taxon>Hexanauplia</taxon>
        <taxon>Copepoda</taxon>
        <taxon>Siphonostomatoida</taxon>
        <taxon>Caligidae</taxon>
        <taxon>Lepeophtheirus</taxon>
    </lineage>
</organism>
<accession>A0A0K2TH28</accession>
<protein>
    <submittedName>
        <fullName evidence="2">Uncharacterized protein</fullName>
    </submittedName>
</protein>
<keyword evidence="1" id="KW-0812">Transmembrane</keyword>
<evidence type="ECO:0000313" key="2">
    <source>
        <dbReference type="EMBL" id="CDW24887.1"/>
    </source>
</evidence>
<dbReference type="AlphaFoldDB" id="A0A0K2TH28"/>
<sequence>MDYMKKILDSFFFIFFSSVIYIYNITNE</sequence>
<keyword evidence="1" id="KW-1133">Transmembrane helix</keyword>
<proteinExistence type="predicted"/>
<dbReference type="EMBL" id="HACA01007526">
    <property type="protein sequence ID" value="CDW24887.1"/>
    <property type="molecule type" value="Transcribed_RNA"/>
</dbReference>
<keyword evidence="1" id="KW-0472">Membrane</keyword>
<feature type="transmembrane region" description="Helical" evidence="1">
    <location>
        <begin position="7"/>
        <end position="26"/>
    </location>
</feature>
<evidence type="ECO:0000256" key="1">
    <source>
        <dbReference type="SAM" id="Phobius"/>
    </source>
</evidence>
<name>A0A0K2TH28_LEPSM</name>